<reference evidence="1 2" key="2">
    <citation type="journal article" date="2004" name="Trends Parasitol.">
        <title>The Anopheles gambiae genome: an update.</title>
        <authorList>
            <person name="Mongin E."/>
            <person name="Louis C."/>
            <person name="Holt R.A."/>
            <person name="Birney E."/>
            <person name="Collins F.H."/>
        </authorList>
    </citation>
    <scope>NUCLEOTIDE SEQUENCE [LARGE SCALE GENOMIC DNA]</scope>
    <source>
        <strain evidence="1 2">PEST</strain>
    </source>
</reference>
<keyword evidence="2" id="KW-1185">Reference proteome</keyword>
<evidence type="ECO:0000313" key="2">
    <source>
        <dbReference type="Proteomes" id="UP000007062"/>
    </source>
</evidence>
<dbReference type="Proteomes" id="UP000007062">
    <property type="component" value="Chromosome 3R"/>
</dbReference>
<protein>
    <submittedName>
        <fullName evidence="1">Uncharacterized protein</fullName>
    </submittedName>
</protein>
<dbReference type="EMBL" id="AAAB01008964">
    <property type="status" value="NOT_ANNOTATED_CDS"/>
    <property type="molecule type" value="Genomic_DNA"/>
</dbReference>
<dbReference type="InParanoid" id="A0A1S4GWS9"/>
<evidence type="ECO:0000313" key="1">
    <source>
        <dbReference type="EnsemblMetazoa" id="AGAP007943-PA"/>
    </source>
</evidence>
<name>A0A1S4GWS9_ANOGA</name>
<dbReference type="VEuPathDB" id="VectorBase:AGAP007943"/>
<dbReference type="EnsemblMetazoa" id="AGAP007943-RA">
    <property type="protein sequence ID" value="AGAP007943-PA"/>
    <property type="gene ID" value="AGAP007943"/>
</dbReference>
<reference evidence="1 2" key="1">
    <citation type="journal article" date="2002" name="Science">
        <title>The genome sequence of the malaria mosquito Anopheles gambiae.</title>
        <authorList>
            <person name="Holt R.A."/>
            <person name="Subramanian G.M."/>
            <person name="Halpern A."/>
            <person name="Sutton G.G."/>
            <person name="Charlab R."/>
            <person name="Nusskern D.R."/>
            <person name="Wincker P."/>
            <person name="Clark A.G."/>
            <person name="Ribeiro J.M."/>
            <person name="Wides R."/>
            <person name="Salzberg S.L."/>
            <person name="Loftus B."/>
            <person name="Yandell M."/>
            <person name="Majoros W.H."/>
            <person name="Rusch D.B."/>
            <person name="Lai Z."/>
            <person name="Kraft C.L."/>
            <person name="Abril J.F."/>
            <person name="Anthouard V."/>
            <person name="Arensburger P."/>
            <person name="Atkinson P.W."/>
            <person name="Baden H."/>
            <person name="de Berardinis V."/>
            <person name="Baldwin D."/>
            <person name="Benes V."/>
            <person name="Biedler J."/>
            <person name="Blass C."/>
            <person name="Bolanos R."/>
            <person name="Boscus D."/>
            <person name="Barnstead M."/>
            <person name="Cai S."/>
            <person name="Center A."/>
            <person name="Chaturverdi K."/>
            <person name="Christophides G.K."/>
            <person name="Chrystal M.A."/>
            <person name="Clamp M."/>
            <person name="Cravchik A."/>
            <person name="Curwen V."/>
            <person name="Dana A."/>
            <person name="Delcher A."/>
            <person name="Dew I."/>
            <person name="Evans C.A."/>
            <person name="Flanigan M."/>
            <person name="Grundschober-Freimoser A."/>
            <person name="Friedli L."/>
            <person name="Gu Z."/>
            <person name="Guan P."/>
            <person name="Guigo R."/>
            <person name="Hillenmeyer M.E."/>
            <person name="Hladun S.L."/>
            <person name="Hogan J.R."/>
            <person name="Hong Y.S."/>
            <person name="Hoover J."/>
            <person name="Jaillon O."/>
            <person name="Ke Z."/>
            <person name="Kodira C."/>
            <person name="Kokoza E."/>
            <person name="Koutsos A."/>
            <person name="Letunic I."/>
            <person name="Levitsky A."/>
            <person name="Liang Y."/>
            <person name="Lin J.J."/>
            <person name="Lobo N.F."/>
            <person name="Lopez J.R."/>
            <person name="Malek J.A."/>
            <person name="McIntosh T.C."/>
            <person name="Meister S."/>
            <person name="Miller J."/>
            <person name="Mobarry C."/>
            <person name="Mongin E."/>
            <person name="Murphy S.D."/>
            <person name="O'Brochta D.A."/>
            <person name="Pfannkoch C."/>
            <person name="Qi R."/>
            <person name="Regier M.A."/>
            <person name="Remington K."/>
            <person name="Shao H."/>
            <person name="Sharakhova M.V."/>
            <person name="Sitter C.D."/>
            <person name="Shetty J."/>
            <person name="Smith T.J."/>
            <person name="Strong R."/>
            <person name="Sun J."/>
            <person name="Thomasova D."/>
            <person name="Ton L.Q."/>
            <person name="Topalis P."/>
            <person name="Tu Z."/>
            <person name="Unger M.F."/>
            <person name="Walenz B."/>
            <person name="Wang A."/>
            <person name="Wang J."/>
            <person name="Wang M."/>
            <person name="Wang X."/>
            <person name="Woodford K.J."/>
            <person name="Wortman J.R."/>
            <person name="Wu M."/>
            <person name="Yao A."/>
            <person name="Zdobnov E.M."/>
            <person name="Zhang H."/>
            <person name="Zhao Q."/>
            <person name="Zhao S."/>
            <person name="Zhu S.C."/>
            <person name="Zhimulev I."/>
            <person name="Coluzzi M."/>
            <person name="della Torre A."/>
            <person name="Roth C.W."/>
            <person name="Louis C."/>
            <person name="Kalush F."/>
            <person name="Mural R.J."/>
            <person name="Myers E.W."/>
            <person name="Adams M.D."/>
            <person name="Smith H.O."/>
            <person name="Broder S."/>
            <person name="Gardner M.J."/>
            <person name="Fraser C.M."/>
            <person name="Birney E."/>
            <person name="Bork P."/>
            <person name="Brey P.T."/>
            <person name="Venter J.C."/>
            <person name="Weissenbach J."/>
            <person name="Kafatos F.C."/>
            <person name="Collins F.H."/>
            <person name="Hoffman S.L."/>
        </authorList>
    </citation>
    <scope>NUCLEOTIDE SEQUENCE [LARGE SCALE GENOMIC DNA]</scope>
    <source>
        <strain evidence="1 2">PEST</strain>
    </source>
</reference>
<sequence length="135" mass="15630">MERMTMVDSLLKLDLNVKLGNHIGSNCFQLIIYHHPPESFSGSRMKKDDKITKDKMMDRKVRHPTASFSTKSIIMNLVIAFFLYLLRRTIGLYYYTFARAIPVPPLIQLNVMINFTFFLEAGGKSAITKYSKFIK</sequence>
<organism evidence="1 2">
    <name type="scientific">Anopheles gambiae</name>
    <name type="common">African malaria mosquito</name>
    <dbReference type="NCBI Taxonomy" id="7165"/>
    <lineage>
        <taxon>Eukaryota</taxon>
        <taxon>Metazoa</taxon>
        <taxon>Ecdysozoa</taxon>
        <taxon>Arthropoda</taxon>
        <taxon>Hexapoda</taxon>
        <taxon>Insecta</taxon>
        <taxon>Pterygota</taxon>
        <taxon>Neoptera</taxon>
        <taxon>Endopterygota</taxon>
        <taxon>Diptera</taxon>
        <taxon>Nematocera</taxon>
        <taxon>Culicoidea</taxon>
        <taxon>Culicidae</taxon>
        <taxon>Anophelinae</taxon>
        <taxon>Anopheles</taxon>
    </lineage>
</organism>
<reference evidence="1" key="3">
    <citation type="submission" date="2020-05" db="UniProtKB">
        <authorList>
            <consortium name="EnsemblMetazoa"/>
        </authorList>
    </citation>
    <scope>IDENTIFICATION</scope>
    <source>
        <strain evidence="1">PEST</strain>
    </source>
</reference>
<accession>A0A1S4GWS9</accession>
<dbReference type="AlphaFoldDB" id="A0A1S4GWS9"/>
<proteinExistence type="predicted"/>